<comment type="caution">
    <text evidence="2">The sequence shown here is derived from an EMBL/GenBank/DDBJ whole genome shotgun (WGS) entry which is preliminary data.</text>
</comment>
<feature type="region of interest" description="Disordered" evidence="1">
    <location>
        <begin position="32"/>
        <end position="60"/>
    </location>
</feature>
<dbReference type="EMBL" id="LAZR01026476">
    <property type="protein sequence ID" value="KKL68608.1"/>
    <property type="molecule type" value="Genomic_DNA"/>
</dbReference>
<gene>
    <name evidence="2" type="ORF">LCGC14_2123270</name>
</gene>
<evidence type="ECO:0000313" key="2">
    <source>
        <dbReference type="EMBL" id="KKL68608.1"/>
    </source>
</evidence>
<protein>
    <submittedName>
        <fullName evidence="2">Uncharacterized protein</fullName>
    </submittedName>
</protein>
<accession>A0A0F9E3K0</accession>
<dbReference type="AlphaFoldDB" id="A0A0F9E3K0"/>
<reference evidence="2" key="1">
    <citation type="journal article" date="2015" name="Nature">
        <title>Complex archaea that bridge the gap between prokaryotes and eukaryotes.</title>
        <authorList>
            <person name="Spang A."/>
            <person name="Saw J.H."/>
            <person name="Jorgensen S.L."/>
            <person name="Zaremba-Niedzwiedzka K."/>
            <person name="Martijn J."/>
            <person name="Lind A.E."/>
            <person name="van Eijk R."/>
            <person name="Schleper C."/>
            <person name="Guy L."/>
            <person name="Ettema T.J."/>
        </authorList>
    </citation>
    <scope>NUCLEOTIDE SEQUENCE</scope>
</reference>
<feature type="compositionally biased region" description="Basic and acidic residues" evidence="1">
    <location>
        <begin position="41"/>
        <end position="60"/>
    </location>
</feature>
<proteinExistence type="predicted"/>
<feature type="non-terminal residue" evidence="2">
    <location>
        <position position="1"/>
    </location>
</feature>
<sequence>LDDATYDFDELYRDKHRLTEMAQEHLRTHDWTYPLNGKKAPRPDEKPLHIGLPVERDRVR</sequence>
<evidence type="ECO:0000256" key="1">
    <source>
        <dbReference type="SAM" id="MobiDB-lite"/>
    </source>
</evidence>
<name>A0A0F9E3K0_9ZZZZ</name>
<organism evidence="2">
    <name type="scientific">marine sediment metagenome</name>
    <dbReference type="NCBI Taxonomy" id="412755"/>
    <lineage>
        <taxon>unclassified sequences</taxon>
        <taxon>metagenomes</taxon>
        <taxon>ecological metagenomes</taxon>
    </lineage>
</organism>